<evidence type="ECO:0000313" key="2">
    <source>
        <dbReference type="Proteomes" id="UP001054252"/>
    </source>
</evidence>
<dbReference type="AlphaFoldDB" id="A0AAV5HZ33"/>
<dbReference type="EMBL" id="BPVZ01000004">
    <property type="protein sequence ID" value="GKU90988.1"/>
    <property type="molecule type" value="Genomic_DNA"/>
</dbReference>
<gene>
    <name evidence="1" type="ORF">SLEP1_g4919</name>
</gene>
<proteinExistence type="predicted"/>
<protein>
    <submittedName>
        <fullName evidence="1">Uncharacterized protein</fullName>
    </submittedName>
</protein>
<comment type="caution">
    <text evidence="1">The sequence shown here is derived from an EMBL/GenBank/DDBJ whole genome shotgun (WGS) entry which is preliminary data.</text>
</comment>
<dbReference type="Proteomes" id="UP001054252">
    <property type="component" value="Unassembled WGS sequence"/>
</dbReference>
<accession>A0AAV5HZ33</accession>
<name>A0AAV5HZ33_9ROSI</name>
<sequence>MPLNLQSIHREKNSIHCNHNSTTHGYQLVKGPTRWPVSKSQSQTGTAPARVSAHQLHFGPLWLGVVWGYSFGRYVNVNPLLKRDTSTHTPRAPTSR</sequence>
<keyword evidence="2" id="KW-1185">Reference proteome</keyword>
<reference evidence="1 2" key="1">
    <citation type="journal article" date="2021" name="Commun. Biol.">
        <title>The genome of Shorea leprosula (Dipterocarpaceae) highlights the ecological relevance of drought in aseasonal tropical rainforests.</title>
        <authorList>
            <person name="Ng K.K.S."/>
            <person name="Kobayashi M.J."/>
            <person name="Fawcett J.A."/>
            <person name="Hatakeyama M."/>
            <person name="Paape T."/>
            <person name="Ng C.H."/>
            <person name="Ang C.C."/>
            <person name="Tnah L.H."/>
            <person name="Lee C.T."/>
            <person name="Nishiyama T."/>
            <person name="Sese J."/>
            <person name="O'Brien M.J."/>
            <person name="Copetti D."/>
            <person name="Mohd Noor M.I."/>
            <person name="Ong R.C."/>
            <person name="Putra M."/>
            <person name="Sireger I.Z."/>
            <person name="Indrioko S."/>
            <person name="Kosugi Y."/>
            <person name="Izuno A."/>
            <person name="Isagi Y."/>
            <person name="Lee S.L."/>
            <person name="Shimizu K.K."/>
        </authorList>
    </citation>
    <scope>NUCLEOTIDE SEQUENCE [LARGE SCALE GENOMIC DNA]</scope>
    <source>
        <strain evidence="1">214</strain>
    </source>
</reference>
<evidence type="ECO:0000313" key="1">
    <source>
        <dbReference type="EMBL" id="GKU90988.1"/>
    </source>
</evidence>
<organism evidence="1 2">
    <name type="scientific">Rubroshorea leprosula</name>
    <dbReference type="NCBI Taxonomy" id="152421"/>
    <lineage>
        <taxon>Eukaryota</taxon>
        <taxon>Viridiplantae</taxon>
        <taxon>Streptophyta</taxon>
        <taxon>Embryophyta</taxon>
        <taxon>Tracheophyta</taxon>
        <taxon>Spermatophyta</taxon>
        <taxon>Magnoliopsida</taxon>
        <taxon>eudicotyledons</taxon>
        <taxon>Gunneridae</taxon>
        <taxon>Pentapetalae</taxon>
        <taxon>rosids</taxon>
        <taxon>malvids</taxon>
        <taxon>Malvales</taxon>
        <taxon>Dipterocarpaceae</taxon>
        <taxon>Rubroshorea</taxon>
    </lineage>
</organism>